<dbReference type="PROSITE" id="PS51704">
    <property type="entry name" value="GP_PDE"/>
    <property type="match status" value="1"/>
</dbReference>
<evidence type="ECO:0000259" key="2">
    <source>
        <dbReference type="PROSITE" id="PS51704"/>
    </source>
</evidence>
<keyword evidence="1" id="KW-0472">Membrane</keyword>
<dbReference type="PROSITE" id="PS50007">
    <property type="entry name" value="PIPLC_X_DOMAIN"/>
    <property type="match status" value="1"/>
</dbReference>
<dbReference type="Proteomes" id="UP000294155">
    <property type="component" value="Unassembled WGS sequence"/>
</dbReference>
<feature type="domain" description="GP-PDE" evidence="2">
    <location>
        <begin position="88"/>
        <end position="346"/>
    </location>
</feature>
<feature type="transmembrane region" description="Helical" evidence="1">
    <location>
        <begin position="58"/>
        <end position="76"/>
    </location>
</feature>
<dbReference type="GO" id="GO:0008081">
    <property type="term" value="F:phosphoric diester hydrolase activity"/>
    <property type="evidence" value="ECO:0007669"/>
    <property type="project" value="InterPro"/>
</dbReference>
<dbReference type="EMBL" id="SEWE01000076">
    <property type="protein sequence ID" value="RYU74766.1"/>
    <property type="molecule type" value="Genomic_DNA"/>
</dbReference>
<dbReference type="Pfam" id="PF03009">
    <property type="entry name" value="GDPD"/>
    <property type="match status" value="1"/>
</dbReference>
<dbReference type="PROSITE" id="PS51257">
    <property type="entry name" value="PROKAR_LIPOPROTEIN"/>
    <property type="match status" value="1"/>
</dbReference>
<name>A0A4Q5L7Z9_9BACT</name>
<dbReference type="PANTHER" id="PTHR46211:SF14">
    <property type="entry name" value="GLYCEROPHOSPHODIESTER PHOSPHODIESTERASE"/>
    <property type="match status" value="1"/>
</dbReference>
<keyword evidence="4" id="KW-1185">Reference proteome</keyword>
<reference evidence="3 4" key="1">
    <citation type="submission" date="2019-02" db="EMBL/GenBank/DDBJ databases">
        <title>Bacterial novel species isolated from soil.</title>
        <authorList>
            <person name="Jung H.-Y."/>
        </authorList>
    </citation>
    <scope>NUCLEOTIDE SEQUENCE [LARGE SCALE GENOMIC DNA]</scope>
    <source>
        <strain evidence="3 4">1-3-3-3</strain>
    </source>
</reference>
<protein>
    <recommendedName>
        <fullName evidence="2">GP-PDE domain-containing protein</fullName>
    </recommendedName>
</protein>
<sequence>MSRVKSWSTGTCCRWCPQPWPTATACSEARGGSRGQLWRRGRRMCLCRRATWFAARRMNYLLGLLAALFLTCSALAQSNPVRREPGKMVVVGHAGSGFLRPFNTFNPLPPSSLRSELKALRDGAEGLEVDIQLSQDSVPVLYHDVTLNTMTKTGRGCTSEFPVAVLTSLAYAGGWPYDWFQHERIITLDTLLARLARRPEFPYLHFDLHEDLPCLNPAQAQVHSAALARQLVRLLQRYRVPAERVLFVGDHEATLRRLRRLWPAAAQGYEITEDFTGNFSKARALGVEAVVLNGDLTTPANTAQAHAAGLAVVTFGGRSAKRIKQLVGADPDAYEVDNVTKLRRRLGRK</sequence>
<dbReference type="OrthoDB" id="384721at2"/>
<dbReference type="SUPFAM" id="SSF51695">
    <property type="entry name" value="PLC-like phosphodiesterases"/>
    <property type="match status" value="1"/>
</dbReference>
<dbReference type="GO" id="GO:0006629">
    <property type="term" value="P:lipid metabolic process"/>
    <property type="evidence" value="ECO:0007669"/>
    <property type="project" value="InterPro"/>
</dbReference>
<keyword evidence="1" id="KW-0812">Transmembrane</keyword>
<dbReference type="InterPro" id="IPR017946">
    <property type="entry name" value="PLC-like_Pdiesterase_TIM-brl"/>
</dbReference>
<gene>
    <name evidence="3" type="ORF">EWM57_20230</name>
</gene>
<keyword evidence="1" id="KW-1133">Transmembrane helix</keyword>
<dbReference type="InterPro" id="IPR030395">
    <property type="entry name" value="GP_PDE_dom"/>
</dbReference>
<dbReference type="Gene3D" id="3.20.20.190">
    <property type="entry name" value="Phosphatidylinositol (PI) phosphodiesterase"/>
    <property type="match status" value="1"/>
</dbReference>
<evidence type="ECO:0000313" key="3">
    <source>
        <dbReference type="EMBL" id="RYU74766.1"/>
    </source>
</evidence>
<dbReference type="PANTHER" id="PTHR46211">
    <property type="entry name" value="GLYCEROPHOSPHORYL DIESTER PHOSPHODIESTERASE"/>
    <property type="match status" value="1"/>
</dbReference>
<dbReference type="AlphaFoldDB" id="A0A4Q5L7Z9"/>
<proteinExistence type="predicted"/>
<comment type="caution">
    <text evidence="3">The sequence shown here is derived from an EMBL/GenBank/DDBJ whole genome shotgun (WGS) entry which is preliminary data.</text>
</comment>
<accession>A0A4Q5L7Z9</accession>
<evidence type="ECO:0000313" key="4">
    <source>
        <dbReference type="Proteomes" id="UP000294155"/>
    </source>
</evidence>
<evidence type="ECO:0000256" key="1">
    <source>
        <dbReference type="SAM" id="Phobius"/>
    </source>
</evidence>
<organism evidence="3 4">
    <name type="scientific">Hymenobacter persicinus</name>
    <dbReference type="NCBI Taxonomy" id="2025506"/>
    <lineage>
        <taxon>Bacteria</taxon>
        <taxon>Pseudomonadati</taxon>
        <taxon>Bacteroidota</taxon>
        <taxon>Cytophagia</taxon>
        <taxon>Cytophagales</taxon>
        <taxon>Hymenobacteraceae</taxon>
        <taxon>Hymenobacter</taxon>
    </lineage>
</organism>
<dbReference type="CDD" id="cd08556">
    <property type="entry name" value="GDPD"/>
    <property type="match status" value="1"/>
</dbReference>